<dbReference type="InterPro" id="IPR019271">
    <property type="entry name" value="DUF2284_metal-binding"/>
</dbReference>
<dbReference type="Pfam" id="PF10050">
    <property type="entry name" value="DUF2284"/>
    <property type="match status" value="1"/>
</dbReference>
<protein>
    <submittedName>
        <fullName evidence="1">DUF2284 domain-containing protein</fullName>
    </submittedName>
</protein>
<keyword evidence="2" id="KW-1185">Reference proteome</keyword>
<organism evidence="1 2">
    <name type="scientific">Methanocalculus taiwanensis</name>
    <dbReference type="NCBI Taxonomy" id="106207"/>
    <lineage>
        <taxon>Archaea</taxon>
        <taxon>Methanobacteriati</taxon>
        <taxon>Methanobacteriota</taxon>
        <taxon>Stenosarchaea group</taxon>
        <taxon>Methanomicrobia</taxon>
        <taxon>Methanomicrobiales</taxon>
        <taxon>Methanocalculaceae</taxon>
        <taxon>Methanocalculus</taxon>
    </lineage>
</organism>
<reference evidence="1 2" key="1">
    <citation type="submission" date="2019-08" db="EMBL/GenBank/DDBJ databases">
        <authorList>
            <person name="Chen S.-C."/>
            <person name="Lai M.-C."/>
            <person name="You Y.-T."/>
        </authorList>
    </citation>
    <scope>NUCLEOTIDE SEQUENCE [LARGE SCALE GENOMIC DNA]</scope>
    <source>
        <strain evidence="1 2">P2F9704a</strain>
    </source>
</reference>
<gene>
    <name evidence="1" type="ORF">FTO68_04315</name>
</gene>
<comment type="caution">
    <text evidence="1">The sequence shown here is derived from an EMBL/GenBank/DDBJ whole genome shotgun (WGS) entry which is preliminary data.</text>
</comment>
<name>A0ABD4TLN6_9EURY</name>
<evidence type="ECO:0000313" key="1">
    <source>
        <dbReference type="EMBL" id="MCQ1538215.1"/>
    </source>
</evidence>
<evidence type="ECO:0000313" key="2">
    <source>
        <dbReference type="Proteomes" id="UP001524383"/>
    </source>
</evidence>
<accession>A0ABD4TLN6</accession>
<dbReference type="RefSeq" id="WP_255332159.1">
    <property type="nucleotide sequence ID" value="NZ_VOTZ01000007.1"/>
</dbReference>
<dbReference type="EMBL" id="VOTZ01000007">
    <property type="protein sequence ID" value="MCQ1538215.1"/>
    <property type="molecule type" value="Genomic_DNA"/>
</dbReference>
<dbReference type="Proteomes" id="UP001524383">
    <property type="component" value="Unassembled WGS sequence"/>
</dbReference>
<dbReference type="AlphaFoldDB" id="A0ABD4TLN6"/>
<sequence>MAVRSLDDEISLLSSYAEEMGVLPAVIPVEDIVVSDWVRMKCRFGCKGYGKHLSCPPYTPDPEDMRRILLGYRTALLLRFDGDPAHPKIHPEDIPLDFHPFYREMILWIWDAVWKLEKMAFYDGYYKAFGFGAYPCIFCDECVVEEWEGPVDESIRRSCRQMDRVRPSMESVGMDVFATAKKVGWDIQPIPCAGYEYGKIEHGDIRSVALLLIE</sequence>
<proteinExistence type="predicted"/>